<evidence type="ECO:0000256" key="1">
    <source>
        <dbReference type="SAM" id="MobiDB-lite"/>
    </source>
</evidence>
<dbReference type="RefSeq" id="XP_024341161.1">
    <property type="nucleotide sequence ID" value="XM_024476882.1"/>
</dbReference>
<keyword evidence="3" id="KW-1185">Reference proteome</keyword>
<dbReference type="EMBL" id="KZ110594">
    <property type="protein sequence ID" value="OSX64367.1"/>
    <property type="molecule type" value="Genomic_DNA"/>
</dbReference>
<evidence type="ECO:0000313" key="3">
    <source>
        <dbReference type="Proteomes" id="UP000194127"/>
    </source>
</evidence>
<reference evidence="2 3" key="1">
    <citation type="submission" date="2017-04" db="EMBL/GenBank/DDBJ databases">
        <title>Genome Sequence of the Model Brown-Rot Fungus Postia placenta SB12.</title>
        <authorList>
            <consortium name="DOE Joint Genome Institute"/>
            <person name="Gaskell J."/>
            <person name="Kersten P."/>
            <person name="Larrondo L.F."/>
            <person name="Canessa P."/>
            <person name="Martinez D."/>
            <person name="Hibbett D."/>
            <person name="Schmoll M."/>
            <person name="Kubicek C.P."/>
            <person name="Martinez A.T."/>
            <person name="Yadav J."/>
            <person name="Master E."/>
            <person name="Magnuson J.K."/>
            <person name="James T."/>
            <person name="Yaver D."/>
            <person name="Berka R."/>
            <person name="Labutti K."/>
            <person name="Lipzen A."/>
            <person name="Aerts A."/>
            <person name="Barry K."/>
            <person name="Henrissat B."/>
            <person name="Blanchette R."/>
            <person name="Grigoriev I."/>
            <person name="Cullen D."/>
        </authorList>
    </citation>
    <scope>NUCLEOTIDE SEQUENCE [LARGE SCALE GENOMIC DNA]</scope>
    <source>
        <strain evidence="2 3">MAD-698-R-SB12</strain>
    </source>
</reference>
<accession>A0A1X6N6W6</accession>
<name>A0A1X6N6W6_9APHY</name>
<proteinExistence type="predicted"/>
<dbReference type="Proteomes" id="UP000194127">
    <property type="component" value="Unassembled WGS sequence"/>
</dbReference>
<dbReference type="AlphaFoldDB" id="A0A1X6N6W6"/>
<organism evidence="2 3">
    <name type="scientific">Postia placenta MAD-698-R-SB12</name>
    <dbReference type="NCBI Taxonomy" id="670580"/>
    <lineage>
        <taxon>Eukaryota</taxon>
        <taxon>Fungi</taxon>
        <taxon>Dikarya</taxon>
        <taxon>Basidiomycota</taxon>
        <taxon>Agaricomycotina</taxon>
        <taxon>Agaricomycetes</taxon>
        <taxon>Polyporales</taxon>
        <taxon>Adustoporiaceae</taxon>
        <taxon>Rhodonia</taxon>
    </lineage>
</organism>
<dbReference type="GeneID" id="36321833"/>
<protein>
    <submittedName>
        <fullName evidence="2">Uncharacterized protein</fullName>
    </submittedName>
</protein>
<sequence length="114" mass="12549">MSVIRDYVALEALSSSQSSTAVTQHLLELYVAACKVAHILARLSAHPPTPPLKRVHNNKHTNVQVSCNSVAVRADAHSLDFDFNRLLWPQTRRTDTQESGPKADSGGAYKRLQS</sequence>
<evidence type="ECO:0000313" key="2">
    <source>
        <dbReference type="EMBL" id="OSX64367.1"/>
    </source>
</evidence>
<feature type="region of interest" description="Disordered" evidence="1">
    <location>
        <begin position="90"/>
        <end position="114"/>
    </location>
</feature>
<gene>
    <name evidence="2" type="ORF">POSPLADRAFT_1032749</name>
</gene>